<evidence type="ECO:0000313" key="2">
    <source>
        <dbReference type="Proteomes" id="UP001150259"/>
    </source>
</evidence>
<dbReference type="PANTHER" id="PTHR39324:SF1">
    <property type="entry name" value="CALCIUM DODECIN"/>
    <property type="match status" value="1"/>
</dbReference>
<proteinExistence type="predicted"/>
<reference evidence="1 2" key="1">
    <citation type="submission" date="2022-11" db="EMBL/GenBank/DDBJ databases">
        <title>Anaerobic phenanthrene biodegradation by a DNRA strain PheN6.</title>
        <authorList>
            <person name="Zhang Z."/>
        </authorList>
    </citation>
    <scope>NUCLEOTIDE SEQUENCE [LARGE SCALE GENOMIC DNA]</scope>
    <source>
        <strain evidence="1 2">PheN6</strain>
    </source>
</reference>
<dbReference type="Proteomes" id="UP001150259">
    <property type="component" value="Unassembled WGS sequence"/>
</dbReference>
<evidence type="ECO:0000313" key="1">
    <source>
        <dbReference type="EMBL" id="MDC5696774.1"/>
    </source>
</evidence>
<dbReference type="Gene3D" id="3.30.1660.10">
    <property type="entry name" value="Flavin-binding protein dodecin"/>
    <property type="match status" value="1"/>
</dbReference>
<dbReference type="InterPro" id="IPR025543">
    <property type="entry name" value="Dodecin-like"/>
</dbReference>
<dbReference type="InterPro" id="IPR050049">
    <property type="entry name" value="Dodecin_bact"/>
</dbReference>
<sequence length="69" mass="7546">MAAHTYGISEIVGTSESSIDDAIAGAIARANKTMRGLDWFEVVNVRGHLEDGRIAHYQVTVKVGFRIED</sequence>
<dbReference type="NCBIfam" id="NF043052">
    <property type="entry name" value="DodecBact"/>
    <property type="match status" value="1"/>
</dbReference>
<accession>A0ABT5GF73</accession>
<dbReference type="PANTHER" id="PTHR39324">
    <property type="entry name" value="CALCIUM DODECIN"/>
    <property type="match status" value="1"/>
</dbReference>
<gene>
    <name evidence="1" type="ORF">OO014_05850</name>
</gene>
<organism evidence="1 2">
    <name type="scientific">Intrasporangium calvum</name>
    <dbReference type="NCBI Taxonomy" id="53358"/>
    <lineage>
        <taxon>Bacteria</taxon>
        <taxon>Bacillati</taxon>
        <taxon>Actinomycetota</taxon>
        <taxon>Actinomycetes</taxon>
        <taxon>Micrococcales</taxon>
        <taxon>Intrasporangiaceae</taxon>
        <taxon>Intrasporangium</taxon>
    </lineage>
</organism>
<protein>
    <submittedName>
        <fullName evidence="1">Dodecin family protein</fullName>
    </submittedName>
</protein>
<name>A0ABT5GF73_9MICO</name>
<dbReference type="SUPFAM" id="SSF89807">
    <property type="entry name" value="Dodecin-like"/>
    <property type="match status" value="1"/>
</dbReference>
<keyword evidence="2" id="KW-1185">Reference proteome</keyword>
<dbReference type="EMBL" id="JAPFQL010000017">
    <property type="protein sequence ID" value="MDC5696774.1"/>
    <property type="molecule type" value="Genomic_DNA"/>
</dbReference>
<dbReference type="InterPro" id="IPR009923">
    <property type="entry name" value="Dodecin"/>
</dbReference>
<dbReference type="Pfam" id="PF07311">
    <property type="entry name" value="Dodecin"/>
    <property type="match status" value="1"/>
</dbReference>
<comment type="caution">
    <text evidence="1">The sequence shown here is derived from an EMBL/GenBank/DDBJ whole genome shotgun (WGS) entry which is preliminary data.</text>
</comment>
<dbReference type="InterPro" id="IPR036694">
    <property type="entry name" value="Dodecin-like_sf"/>
</dbReference>
<dbReference type="RefSeq" id="WP_272461350.1">
    <property type="nucleotide sequence ID" value="NZ_JAPFQL010000017.1"/>
</dbReference>